<dbReference type="Pfam" id="PF00271">
    <property type="entry name" value="Helicase_C"/>
    <property type="match status" value="1"/>
</dbReference>
<keyword evidence="4" id="KW-0347">Helicase</keyword>
<dbReference type="PROSITE" id="PS51194">
    <property type="entry name" value="HELICASE_CTER"/>
    <property type="match status" value="1"/>
</dbReference>
<feature type="domain" description="Helicase ATP-binding" evidence="2">
    <location>
        <begin position="458"/>
        <end position="616"/>
    </location>
</feature>
<dbReference type="Pfam" id="PF00176">
    <property type="entry name" value="SNF2-rel_dom"/>
    <property type="match status" value="1"/>
</dbReference>
<proteinExistence type="predicted"/>
<dbReference type="CDD" id="cd18793">
    <property type="entry name" value="SF2_C_SNF"/>
    <property type="match status" value="1"/>
</dbReference>
<keyword evidence="1 4" id="KW-0378">Hydrolase</keyword>
<dbReference type="InterPro" id="IPR038718">
    <property type="entry name" value="SNF2-like_sf"/>
</dbReference>
<dbReference type="Gene3D" id="3.40.50.10810">
    <property type="entry name" value="Tandem AAA-ATPase domain"/>
    <property type="match status" value="1"/>
</dbReference>
<accession>A0ABV8U448</accession>
<evidence type="ECO:0000256" key="1">
    <source>
        <dbReference type="ARBA" id="ARBA00022801"/>
    </source>
</evidence>
<dbReference type="SMART" id="SM00490">
    <property type="entry name" value="HELICc"/>
    <property type="match status" value="1"/>
</dbReference>
<evidence type="ECO:0000313" key="4">
    <source>
        <dbReference type="EMBL" id="MFC4337376.1"/>
    </source>
</evidence>
<dbReference type="InterPro" id="IPR001650">
    <property type="entry name" value="Helicase_C-like"/>
</dbReference>
<dbReference type="Gene3D" id="3.40.50.300">
    <property type="entry name" value="P-loop containing nucleotide triphosphate hydrolases"/>
    <property type="match status" value="1"/>
</dbReference>
<protein>
    <submittedName>
        <fullName evidence="4">DEAD/DEAH box helicase</fullName>
        <ecNumber evidence="4">3.6.4.-</ecNumber>
    </submittedName>
</protein>
<sequence>MHSTQYEQWTADSDVAFLPADPPRGSQVALYRRTSKSNIPSDPVERIKTVGENGRTRTVSAVLLYPERAAETLLTTEFRTESGKAWALAARKALEMIAKGRLIPGLDGVDGDSWRLGPWGSEDLQYLRRLAAAMPFAAYAIPMAVTPIRLAEPYPLLRAFCDSVADAWPRTPAAGLYTGNEIFTGENPQVIEDSDVRWLQRLAGETDYGLGLGLAVDIDDKGTGVVRLCAFDREDPDRPVPDADVARLAESRADRLRRLSWASGWPPLQSLPRSATSRKLRHEDFAALLDHAWEYLEDNGLPVFWPDRLDRAALDISAELGTRDDTEAPSLFSLEGALDFNWRAACGDKTLTPADIRKLTRAAGPVVKLADRWVVISDEHKQRLRDEPRSLSPVEGLRAALSGVLHVGGHDQPIEATGALKRLTERLTAPVPRDFRPQPAALSGALRDYQLRGYNWMDELTELGFGACLADDMGLGKTIQLIALHLHRQNDGATAGPSLIICPTSLLANWSAEIAKFAPGTPVRRYHGPDRDLENLDKNEFVLTTYATMRIDAEALANAEWGMVGADEAQHVKNPASATAKALRSLNAPAKIALTGTPVENNLTDLWAILDWLTPGLLGSLESFRKTYARAAETGDQERAGQLASLVRPFLMRRLKTDPSIAPELPEKVESDQRVSLSKEQIGLYRRVVSDTMDEIAASAGIARRGLVLKLLTRLKQICNHPAQFTKSTDPADGKSGKLDVLDELLSEITVAGDQTLVFTQYTQMGHLLKRHLAGHDAEFLHGGTSVKKRQELVSRFQAGEIPVLILSVKAAGVGLNLTAATHVVHYDRWWNPAVEDQATDRAYRIGQDNRVQVHKFICEGTLEEKIDRLLHKKKALAEAVVGSGEAALTEMTDDQLYELVKLEST</sequence>
<feature type="domain" description="Helicase C-terminal" evidence="3">
    <location>
        <begin position="741"/>
        <end position="893"/>
    </location>
</feature>
<dbReference type="PROSITE" id="PS51192">
    <property type="entry name" value="HELICASE_ATP_BIND_1"/>
    <property type="match status" value="1"/>
</dbReference>
<dbReference type="EC" id="3.6.4.-" evidence="4"/>
<comment type="caution">
    <text evidence="4">The sequence shown here is derived from an EMBL/GenBank/DDBJ whole genome shotgun (WGS) entry which is preliminary data.</text>
</comment>
<dbReference type="InterPro" id="IPR049730">
    <property type="entry name" value="SNF2/RAD54-like_C"/>
</dbReference>
<dbReference type="RefSeq" id="WP_380624292.1">
    <property type="nucleotide sequence ID" value="NZ_JBHSDK010000028.1"/>
</dbReference>
<keyword evidence="4" id="KW-0067">ATP-binding</keyword>
<dbReference type="Pfam" id="PF12419">
    <property type="entry name" value="DUF3670"/>
    <property type="match status" value="1"/>
</dbReference>
<organism evidence="4 5">
    <name type="scientific">Salininema proteolyticum</name>
    <dbReference type="NCBI Taxonomy" id="1607685"/>
    <lineage>
        <taxon>Bacteria</taxon>
        <taxon>Bacillati</taxon>
        <taxon>Actinomycetota</taxon>
        <taxon>Actinomycetes</taxon>
        <taxon>Glycomycetales</taxon>
        <taxon>Glycomycetaceae</taxon>
        <taxon>Salininema</taxon>
    </lineage>
</organism>
<dbReference type="PANTHER" id="PTHR10799">
    <property type="entry name" value="SNF2/RAD54 HELICASE FAMILY"/>
    <property type="match status" value="1"/>
</dbReference>
<name>A0ABV8U448_9ACTN</name>
<keyword evidence="4" id="KW-0547">Nucleotide-binding</keyword>
<dbReference type="Proteomes" id="UP001595823">
    <property type="component" value="Unassembled WGS sequence"/>
</dbReference>
<evidence type="ECO:0000259" key="3">
    <source>
        <dbReference type="PROSITE" id="PS51194"/>
    </source>
</evidence>
<dbReference type="InterPro" id="IPR027417">
    <property type="entry name" value="P-loop_NTPase"/>
</dbReference>
<dbReference type="InterPro" id="IPR014001">
    <property type="entry name" value="Helicase_ATP-bd"/>
</dbReference>
<dbReference type="InterPro" id="IPR000330">
    <property type="entry name" value="SNF2_N"/>
</dbReference>
<dbReference type="InterPro" id="IPR022138">
    <property type="entry name" value="DUF3670"/>
</dbReference>
<dbReference type="SMART" id="SM00487">
    <property type="entry name" value="DEXDc"/>
    <property type="match status" value="1"/>
</dbReference>
<keyword evidence="5" id="KW-1185">Reference proteome</keyword>
<evidence type="ECO:0000259" key="2">
    <source>
        <dbReference type="PROSITE" id="PS51192"/>
    </source>
</evidence>
<evidence type="ECO:0000313" key="5">
    <source>
        <dbReference type="Proteomes" id="UP001595823"/>
    </source>
</evidence>
<dbReference type="SUPFAM" id="SSF52540">
    <property type="entry name" value="P-loop containing nucleoside triphosphate hydrolases"/>
    <property type="match status" value="2"/>
</dbReference>
<dbReference type="GO" id="GO:0004386">
    <property type="term" value="F:helicase activity"/>
    <property type="evidence" value="ECO:0007669"/>
    <property type="project" value="UniProtKB-KW"/>
</dbReference>
<dbReference type="EMBL" id="JBHSDK010000028">
    <property type="protein sequence ID" value="MFC4337376.1"/>
    <property type="molecule type" value="Genomic_DNA"/>
</dbReference>
<dbReference type="GO" id="GO:0016787">
    <property type="term" value="F:hydrolase activity"/>
    <property type="evidence" value="ECO:0007669"/>
    <property type="project" value="UniProtKB-KW"/>
</dbReference>
<reference evidence="5" key="1">
    <citation type="journal article" date="2019" name="Int. J. Syst. Evol. Microbiol.">
        <title>The Global Catalogue of Microorganisms (GCM) 10K type strain sequencing project: providing services to taxonomists for standard genome sequencing and annotation.</title>
        <authorList>
            <consortium name="The Broad Institute Genomics Platform"/>
            <consortium name="The Broad Institute Genome Sequencing Center for Infectious Disease"/>
            <person name="Wu L."/>
            <person name="Ma J."/>
        </authorList>
    </citation>
    <scope>NUCLEOTIDE SEQUENCE [LARGE SCALE GENOMIC DNA]</scope>
    <source>
        <strain evidence="5">IBRC-M 10908</strain>
    </source>
</reference>
<gene>
    <name evidence="4" type="ORF">ACFPET_19440</name>
</gene>